<proteinExistence type="predicted"/>
<dbReference type="Pfam" id="PF14681">
    <property type="entry name" value="UPRTase"/>
    <property type="match status" value="1"/>
</dbReference>
<dbReference type="OrthoDB" id="5416609at2759"/>
<evidence type="ECO:0000313" key="3">
    <source>
        <dbReference type="Proteomes" id="UP000256690"/>
    </source>
</evidence>
<dbReference type="STRING" id="1810919.A0A3D8T3J0"/>
<dbReference type="InterPro" id="IPR029057">
    <property type="entry name" value="PRTase-like"/>
</dbReference>
<dbReference type="Proteomes" id="UP000256690">
    <property type="component" value="Unassembled WGS sequence"/>
</dbReference>
<dbReference type="Pfam" id="PF13207">
    <property type="entry name" value="AAA_17"/>
    <property type="match status" value="1"/>
</dbReference>
<dbReference type="InterPro" id="IPR027417">
    <property type="entry name" value="P-loop_NTPase"/>
</dbReference>
<evidence type="ECO:0000313" key="2">
    <source>
        <dbReference type="EMBL" id="RDW93100.1"/>
    </source>
</evidence>
<gene>
    <name evidence="2" type="ORF">DSM5745_00422</name>
</gene>
<dbReference type="SUPFAM" id="SSF52540">
    <property type="entry name" value="P-loop containing nucleoside triphosphate hydrolases"/>
    <property type="match status" value="1"/>
</dbReference>
<sequence length="390" mass="43255">MNPTSAPWNIAPQATPLPPRLIGLYGIPGSGKTLAIDRLRRQLGLTEFEYFKGSDLIHLATSGEVAFHKLDEPLKKHYRQRAMMVAEATCVRSGKVGVITREFMYWSVGESEEPAKVYAGDDLNMFAHVVYLNTPPEVIAKRRDDGTSRSIVPIEHLRRWQDTEVEELRGLCQQRHIPFTSVYPDFNEIVVPIIQRYNGGLKMYHATDSAATKLLLTPVLDAAVGELGREDAYGKIGAYLATTLLAEPLGIQELIAQYPEHPSKVSGYRLLGEEQTLIVAWRHSGKGIAEGVHGVFPKAKFLPVQQPEDIQSRHIQDKVNAVIVDSLINWKNGEAMAELVRSIRAVHTTIRIVFVAAEVNREVVSVRGPVGAVSRSGEVSVVALRMTKPK</sequence>
<dbReference type="RefSeq" id="XP_026608283.1">
    <property type="nucleotide sequence ID" value="XM_026742438.1"/>
</dbReference>
<organism evidence="2 3">
    <name type="scientific">Aspergillus mulundensis</name>
    <dbReference type="NCBI Taxonomy" id="1810919"/>
    <lineage>
        <taxon>Eukaryota</taxon>
        <taxon>Fungi</taxon>
        <taxon>Dikarya</taxon>
        <taxon>Ascomycota</taxon>
        <taxon>Pezizomycotina</taxon>
        <taxon>Eurotiomycetes</taxon>
        <taxon>Eurotiomycetidae</taxon>
        <taxon>Eurotiales</taxon>
        <taxon>Aspergillaceae</taxon>
        <taxon>Aspergillus</taxon>
        <taxon>Aspergillus subgen. Nidulantes</taxon>
    </lineage>
</organism>
<dbReference type="InterPro" id="IPR000836">
    <property type="entry name" value="PRTase_dom"/>
</dbReference>
<evidence type="ECO:0000259" key="1">
    <source>
        <dbReference type="Pfam" id="PF14681"/>
    </source>
</evidence>
<reference evidence="2 3" key="1">
    <citation type="journal article" date="2018" name="IMA Fungus">
        <title>IMA Genome-F 9: Draft genome sequence of Annulohypoxylon stygium, Aspergillus mulundensis, Berkeleyomyces basicola (syn. Thielaviopsis basicola), Ceratocystis smalleyi, two Cercospora beticola strains, Coleophoma cylindrospora, Fusarium fracticaudum, Phialophora cf. hyalina, and Morchella septimelata.</title>
        <authorList>
            <person name="Wingfield B.D."/>
            <person name="Bills G.F."/>
            <person name="Dong Y."/>
            <person name="Huang W."/>
            <person name="Nel W.J."/>
            <person name="Swalarsk-Parry B.S."/>
            <person name="Vaghefi N."/>
            <person name="Wilken P.M."/>
            <person name="An Z."/>
            <person name="de Beer Z.W."/>
            <person name="De Vos L."/>
            <person name="Chen L."/>
            <person name="Duong T.A."/>
            <person name="Gao Y."/>
            <person name="Hammerbacher A."/>
            <person name="Kikkert J.R."/>
            <person name="Li Y."/>
            <person name="Li H."/>
            <person name="Li K."/>
            <person name="Li Q."/>
            <person name="Liu X."/>
            <person name="Ma X."/>
            <person name="Naidoo K."/>
            <person name="Pethybridge S.J."/>
            <person name="Sun J."/>
            <person name="Steenkamp E.T."/>
            <person name="van der Nest M.A."/>
            <person name="van Wyk S."/>
            <person name="Wingfield M.J."/>
            <person name="Xiong C."/>
            <person name="Yue Q."/>
            <person name="Zhang X."/>
        </authorList>
    </citation>
    <scope>NUCLEOTIDE SEQUENCE [LARGE SCALE GENOMIC DNA]</scope>
    <source>
        <strain evidence="2 3">DSM 5745</strain>
    </source>
</reference>
<protein>
    <recommendedName>
        <fullName evidence="1">Phosphoribosyltransferase domain-containing protein</fullName>
    </recommendedName>
</protein>
<dbReference type="EMBL" id="PVWQ01000001">
    <property type="protein sequence ID" value="RDW93100.1"/>
    <property type="molecule type" value="Genomic_DNA"/>
</dbReference>
<keyword evidence="3" id="KW-1185">Reference proteome</keyword>
<comment type="caution">
    <text evidence="2">The sequence shown here is derived from an EMBL/GenBank/DDBJ whole genome shotgun (WGS) entry which is preliminary data.</text>
</comment>
<dbReference type="AlphaFoldDB" id="A0A3D8T3J0"/>
<accession>A0A3D8T3J0</accession>
<dbReference type="Gene3D" id="3.40.50.2020">
    <property type="match status" value="1"/>
</dbReference>
<dbReference type="Gene3D" id="3.40.50.300">
    <property type="entry name" value="P-loop containing nucleotide triphosphate hydrolases"/>
    <property type="match status" value="1"/>
</dbReference>
<name>A0A3D8T3J0_9EURO</name>
<dbReference type="GeneID" id="38110792"/>
<feature type="domain" description="Phosphoribosyltransferase" evidence="1">
    <location>
        <begin position="207"/>
        <end position="356"/>
    </location>
</feature>